<evidence type="ECO:0000313" key="2">
    <source>
        <dbReference type="Proteomes" id="UP001257627"/>
    </source>
</evidence>
<evidence type="ECO:0000313" key="1">
    <source>
        <dbReference type="EMBL" id="MDU9001197.1"/>
    </source>
</evidence>
<proteinExistence type="predicted"/>
<gene>
    <name evidence="1" type="ORF">PU648_54920</name>
</gene>
<dbReference type="Proteomes" id="UP001257627">
    <property type="component" value="Unassembled WGS sequence"/>
</dbReference>
<comment type="caution">
    <text evidence="1">The sequence shown here is derived from an EMBL/GenBank/DDBJ whole genome shotgun (WGS) entry which is preliminary data.</text>
</comment>
<keyword evidence="1" id="KW-0614">Plasmid</keyword>
<geneLocation type="plasmid" evidence="1">
    <name>unnamed1</name>
</geneLocation>
<reference evidence="1 2" key="1">
    <citation type="submission" date="2023-02" db="EMBL/GenBank/DDBJ databases">
        <authorList>
            <person name="Maleckis M."/>
        </authorList>
    </citation>
    <scope>NUCLEOTIDE SEQUENCE [LARGE SCALE GENOMIC DNA]</scope>
    <source>
        <strain evidence="1 2">P8-A2</strain>
        <plasmid evidence="1">unnamed1</plasmid>
    </source>
</reference>
<name>A0ABU3V4W1_9ACTN</name>
<keyword evidence="2" id="KW-1185">Reference proteome</keyword>
<dbReference type="RefSeq" id="WP_266943948.1">
    <property type="nucleotide sequence ID" value="NZ_JAPEMK010000002.1"/>
</dbReference>
<evidence type="ECO:0008006" key="3">
    <source>
        <dbReference type="Google" id="ProtNLM"/>
    </source>
</evidence>
<organism evidence="1 2">
    <name type="scientific">Streptomyces mirabilis</name>
    <dbReference type="NCBI Taxonomy" id="68239"/>
    <lineage>
        <taxon>Bacteria</taxon>
        <taxon>Bacillati</taxon>
        <taxon>Actinomycetota</taxon>
        <taxon>Actinomycetes</taxon>
        <taxon>Kitasatosporales</taxon>
        <taxon>Streptomycetaceae</taxon>
        <taxon>Streptomyces</taxon>
    </lineage>
</organism>
<accession>A0ABU3V4W1</accession>
<dbReference type="EMBL" id="JARAKF010000003">
    <property type="protein sequence ID" value="MDU9001197.1"/>
    <property type="molecule type" value="Genomic_DNA"/>
</dbReference>
<sequence>MTHVPPLGATSTGDAQDWMDRDNEMTRWLNQAQDRVQPDPRLRLLQLRKNFMRAAVEHPGRARTLRVIAYAQPQPNGDPGPDHARLRSYAEGTWRVKYEIHDEAPDDARPPQQRNGWLMARRLLHEGFADGVIAISRDVISPDDALYERELRWIGDQFSFVGLIIPESR</sequence>
<protein>
    <recommendedName>
        <fullName evidence="3">Resolvase, N terminal domain</fullName>
    </recommendedName>
</protein>